<dbReference type="Pfam" id="PF12399">
    <property type="entry name" value="BCA_ABC_TP_C"/>
    <property type="match status" value="1"/>
</dbReference>
<dbReference type="CDD" id="cd03219">
    <property type="entry name" value="ABC_Mj1267_LivG_branched"/>
    <property type="match status" value="1"/>
</dbReference>
<dbReference type="EMBL" id="JBHUFB010000007">
    <property type="protein sequence ID" value="MFD1811445.1"/>
    <property type="molecule type" value="Genomic_DNA"/>
</dbReference>
<dbReference type="Gene3D" id="3.40.50.300">
    <property type="entry name" value="P-loop containing nucleotide triphosphate hydrolases"/>
    <property type="match status" value="1"/>
</dbReference>
<dbReference type="InterPro" id="IPR003593">
    <property type="entry name" value="AAA+_ATPase"/>
</dbReference>
<dbReference type="RefSeq" id="WP_378483991.1">
    <property type="nucleotide sequence ID" value="NZ_JBHUFB010000007.1"/>
</dbReference>
<accession>A0ABW4NZ30</accession>
<gene>
    <name evidence="6" type="ORF">ACFSJG_04405</name>
</gene>
<feature type="compositionally biased region" description="Polar residues" evidence="4">
    <location>
        <begin position="1"/>
        <end position="14"/>
    </location>
</feature>
<sequence length="281" mass="29979">MTTVPSASDDTVPSASDRAVPGASVTGVPALHVDEIRLRFGGVVALDGPSFSIEPGHIVGLIGPNGAGKTTLFNCISRLYQPDSGRITFGDTDLLSLTADGVADVGIARTFQNIGLFPTMTVVDNVLTGAYSRTRAGFVRTALGLPSSRTEERRERAEAWALLDSMNLAHVGREPAGNLPYGTLKRVELARALMQRPKLLMLDEPANGLIHEEVLELAETVRALRDERGFSVLLVEHHMAMVMSISDRVVVLNFGQKVTEGEPSEVAAHPEVVEAYLGGAA</sequence>
<dbReference type="InterPro" id="IPR051120">
    <property type="entry name" value="ABC_AA/LPS_Transport"/>
</dbReference>
<evidence type="ECO:0000256" key="2">
    <source>
        <dbReference type="ARBA" id="ARBA00022741"/>
    </source>
</evidence>
<organism evidence="6 7">
    <name type="scientific">Rhodococcus gannanensis</name>
    <dbReference type="NCBI Taxonomy" id="1960308"/>
    <lineage>
        <taxon>Bacteria</taxon>
        <taxon>Bacillati</taxon>
        <taxon>Actinomycetota</taxon>
        <taxon>Actinomycetes</taxon>
        <taxon>Mycobacteriales</taxon>
        <taxon>Nocardiaceae</taxon>
        <taxon>Rhodococcus</taxon>
    </lineage>
</organism>
<dbReference type="PROSITE" id="PS50893">
    <property type="entry name" value="ABC_TRANSPORTER_2"/>
    <property type="match status" value="1"/>
</dbReference>
<dbReference type="SMART" id="SM00382">
    <property type="entry name" value="AAA"/>
    <property type="match status" value="1"/>
</dbReference>
<name>A0ABW4NZ30_9NOCA</name>
<keyword evidence="2" id="KW-0547">Nucleotide-binding</keyword>
<dbReference type="InterPro" id="IPR027417">
    <property type="entry name" value="P-loop_NTPase"/>
</dbReference>
<keyword evidence="3 6" id="KW-0067">ATP-binding</keyword>
<proteinExistence type="predicted"/>
<dbReference type="PANTHER" id="PTHR45772">
    <property type="entry name" value="CONSERVED COMPONENT OF ABC TRANSPORTER FOR NATURAL AMINO ACIDS-RELATED"/>
    <property type="match status" value="1"/>
</dbReference>
<dbReference type="Pfam" id="PF00005">
    <property type="entry name" value="ABC_tran"/>
    <property type="match status" value="1"/>
</dbReference>
<dbReference type="SUPFAM" id="SSF52540">
    <property type="entry name" value="P-loop containing nucleoside triphosphate hydrolases"/>
    <property type="match status" value="1"/>
</dbReference>
<evidence type="ECO:0000256" key="3">
    <source>
        <dbReference type="ARBA" id="ARBA00022840"/>
    </source>
</evidence>
<keyword evidence="1" id="KW-0813">Transport</keyword>
<dbReference type="GO" id="GO:0005524">
    <property type="term" value="F:ATP binding"/>
    <property type="evidence" value="ECO:0007669"/>
    <property type="project" value="UniProtKB-KW"/>
</dbReference>
<reference evidence="7" key="1">
    <citation type="journal article" date="2019" name="Int. J. Syst. Evol. Microbiol.">
        <title>The Global Catalogue of Microorganisms (GCM) 10K type strain sequencing project: providing services to taxonomists for standard genome sequencing and annotation.</title>
        <authorList>
            <consortium name="The Broad Institute Genomics Platform"/>
            <consortium name="The Broad Institute Genome Sequencing Center for Infectious Disease"/>
            <person name="Wu L."/>
            <person name="Ma J."/>
        </authorList>
    </citation>
    <scope>NUCLEOTIDE SEQUENCE [LARGE SCALE GENOMIC DNA]</scope>
    <source>
        <strain evidence="7">DT72</strain>
    </source>
</reference>
<dbReference type="Proteomes" id="UP001597286">
    <property type="component" value="Unassembled WGS sequence"/>
</dbReference>
<evidence type="ECO:0000256" key="1">
    <source>
        <dbReference type="ARBA" id="ARBA00022448"/>
    </source>
</evidence>
<feature type="region of interest" description="Disordered" evidence="4">
    <location>
        <begin position="1"/>
        <end position="21"/>
    </location>
</feature>
<evidence type="ECO:0000313" key="6">
    <source>
        <dbReference type="EMBL" id="MFD1811445.1"/>
    </source>
</evidence>
<dbReference type="PANTHER" id="PTHR45772:SF4">
    <property type="entry name" value="ABC TRANSPORTER ATP-BINDING PROTEIN"/>
    <property type="match status" value="1"/>
</dbReference>
<dbReference type="InterPro" id="IPR003439">
    <property type="entry name" value="ABC_transporter-like_ATP-bd"/>
</dbReference>
<evidence type="ECO:0000259" key="5">
    <source>
        <dbReference type="PROSITE" id="PS50893"/>
    </source>
</evidence>
<evidence type="ECO:0000313" key="7">
    <source>
        <dbReference type="Proteomes" id="UP001597286"/>
    </source>
</evidence>
<protein>
    <submittedName>
        <fullName evidence="6">ABC transporter ATP-binding protein</fullName>
    </submittedName>
</protein>
<evidence type="ECO:0000256" key="4">
    <source>
        <dbReference type="SAM" id="MobiDB-lite"/>
    </source>
</evidence>
<keyword evidence="7" id="KW-1185">Reference proteome</keyword>
<dbReference type="InterPro" id="IPR032823">
    <property type="entry name" value="BCA_ABC_TP_C"/>
</dbReference>
<feature type="domain" description="ABC transporter" evidence="5">
    <location>
        <begin position="31"/>
        <end position="279"/>
    </location>
</feature>
<comment type="caution">
    <text evidence="6">The sequence shown here is derived from an EMBL/GenBank/DDBJ whole genome shotgun (WGS) entry which is preliminary data.</text>
</comment>